<reference evidence="3 4" key="1">
    <citation type="submission" date="2020-08" db="EMBL/GenBank/DDBJ databases">
        <title>Genomic Encyclopedia of Type Strains, Phase IV (KMG-IV): sequencing the most valuable type-strain genomes for metagenomic binning, comparative biology and taxonomic classification.</title>
        <authorList>
            <person name="Goeker M."/>
        </authorList>
    </citation>
    <scope>NUCLEOTIDE SEQUENCE [LARGE SCALE GENOMIC DNA]</scope>
    <source>
        <strain evidence="3 4">DSM 29568</strain>
    </source>
</reference>
<dbReference type="EMBL" id="JACIFO010000001">
    <property type="protein sequence ID" value="MBB4118018.1"/>
    <property type="molecule type" value="Genomic_DNA"/>
</dbReference>
<organism evidence="3 4">
    <name type="scientific">Mesonia hippocampi</name>
    <dbReference type="NCBI Taxonomy" id="1628250"/>
    <lineage>
        <taxon>Bacteria</taxon>
        <taxon>Pseudomonadati</taxon>
        <taxon>Bacteroidota</taxon>
        <taxon>Flavobacteriia</taxon>
        <taxon>Flavobacteriales</taxon>
        <taxon>Flavobacteriaceae</taxon>
        <taxon>Mesonia</taxon>
    </lineage>
</organism>
<protein>
    <submittedName>
        <fullName evidence="3">ADP-heptose:LPS heptosyltransferase</fullName>
    </submittedName>
</protein>
<dbReference type="PANTHER" id="PTHR30160">
    <property type="entry name" value="TETRAACYLDISACCHARIDE 4'-KINASE-RELATED"/>
    <property type="match status" value="1"/>
</dbReference>
<comment type="caution">
    <text evidence="3">The sequence shown here is derived from an EMBL/GenBank/DDBJ whole genome shotgun (WGS) entry which is preliminary data.</text>
</comment>
<evidence type="ECO:0000313" key="4">
    <source>
        <dbReference type="Proteomes" id="UP000553034"/>
    </source>
</evidence>
<keyword evidence="1" id="KW-0328">Glycosyltransferase</keyword>
<name>A0A840EIN0_9FLAO</name>
<dbReference type="SUPFAM" id="SSF53756">
    <property type="entry name" value="UDP-Glycosyltransferase/glycogen phosphorylase"/>
    <property type="match status" value="1"/>
</dbReference>
<dbReference type="GO" id="GO:0008713">
    <property type="term" value="F:ADP-heptose-lipopolysaccharide heptosyltransferase activity"/>
    <property type="evidence" value="ECO:0007669"/>
    <property type="project" value="TreeGrafter"/>
</dbReference>
<dbReference type="CDD" id="cd03789">
    <property type="entry name" value="GT9_LPS_heptosyltransferase"/>
    <property type="match status" value="1"/>
</dbReference>
<evidence type="ECO:0000256" key="1">
    <source>
        <dbReference type="ARBA" id="ARBA00022676"/>
    </source>
</evidence>
<dbReference type="GO" id="GO:0005829">
    <property type="term" value="C:cytosol"/>
    <property type="evidence" value="ECO:0007669"/>
    <property type="project" value="TreeGrafter"/>
</dbReference>
<dbReference type="PANTHER" id="PTHR30160:SF7">
    <property type="entry name" value="ADP-HEPTOSE--LPS HEPTOSYLTRANSFERASE 2"/>
    <property type="match status" value="1"/>
</dbReference>
<keyword evidence="2 3" id="KW-0808">Transferase</keyword>
<evidence type="ECO:0000256" key="2">
    <source>
        <dbReference type="ARBA" id="ARBA00022679"/>
    </source>
</evidence>
<dbReference type="GO" id="GO:0009244">
    <property type="term" value="P:lipopolysaccharide core region biosynthetic process"/>
    <property type="evidence" value="ECO:0007669"/>
    <property type="project" value="TreeGrafter"/>
</dbReference>
<gene>
    <name evidence="3" type="ORF">GGR32_000290</name>
</gene>
<dbReference type="InterPro" id="IPR002201">
    <property type="entry name" value="Glyco_trans_9"/>
</dbReference>
<accession>A0A840EIN0</accession>
<dbReference type="InterPro" id="IPR051199">
    <property type="entry name" value="LPS_LOS_Heptosyltrfase"/>
</dbReference>
<dbReference type="Proteomes" id="UP000553034">
    <property type="component" value="Unassembled WGS sequence"/>
</dbReference>
<keyword evidence="4" id="KW-1185">Reference proteome</keyword>
<dbReference type="Gene3D" id="3.40.50.2000">
    <property type="entry name" value="Glycogen Phosphorylase B"/>
    <property type="match status" value="2"/>
</dbReference>
<dbReference type="RefSeq" id="WP_183475657.1">
    <property type="nucleotide sequence ID" value="NZ_JACIFO010000001.1"/>
</dbReference>
<dbReference type="AlphaFoldDB" id="A0A840EIN0"/>
<dbReference type="Pfam" id="PF01075">
    <property type="entry name" value="Glyco_transf_9"/>
    <property type="match status" value="1"/>
</dbReference>
<proteinExistence type="predicted"/>
<sequence>MQLFKKLNPLKRKLFKSLTASFKNSKNLKELSSISPNKVTRILIVRPNHRLGNQLLLSPLIQILNLEFPHAKVDLVVNGGISDILYANYPNVNYIYNLPKKPFKNFGNYIGVSYKIISTKYTLAIAGEAKSNSGKIFLKLSRSKFKIFNNGEYPIQSIHMAHKPIDNLRFFLHKNQLNISKAYPKIDLKLTDKEINKGRQIILSYFKNNLPVIAIFTNATGDKKLPEVWWNNFTALLEKTFPNTNILEILPKENTSQVNFKYSHFYSKDLREITAVIENCNLYLSADCGIMHLASATNTPTVGLFNGATNPKIYAPYGENKFAIDINKFSNNKLIKHIADKQWL</sequence>
<evidence type="ECO:0000313" key="3">
    <source>
        <dbReference type="EMBL" id="MBB4118018.1"/>
    </source>
</evidence>